<dbReference type="AlphaFoldDB" id="A0AAW5N1N9"/>
<dbReference type="Proteomes" id="UP001206878">
    <property type="component" value="Unassembled WGS sequence"/>
</dbReference>
<name>A0AAW5N1N9_9ESCH</name>
<feature type="non-terminal residue" evidence="1">
    <location>
        <position position="1"/>
    </location>
</feature>
<evidence type="ECO:0000313" key="1">
    <source>
        <dbReference type="EMBL" id="MCR6679246.1"/>
    </source>
</evidence>
<comment type="caution">
    <text evidence="1">The sequence shown here is derived from an EMBL/GenBank/DDBJ whole genome shotgun (WGS) entry which is preliminary data.</text>
</comment>
<dbReference type="EMBL" id="JANPXH010001010">
    <property type="protein sequence ID" value="MCR6679246.1"/>
    <property type="molecule type" value="Genomic_DNA"/>
</dbReference>
<sequence length="24" mass="2629">HYVFNAIDIAGIRNNASPADPHVH</sequence>
<organism evidence="1 2">
    <name type="scientific">Escherichia marmotae</name>
    <dbReference type="NCBI Taxonomy" id="1499973"/>
    <lineage>
        <taxon>Bacteria</taxon>
        <taxon>Pseudomonadati</taxon>
        <taxon>Pseudomonadota</taxon>
        <taxon>Gammaproteobacteria</taxon>
        <taxon>Enterobacterales</taxon>
        <taxon>Enterobacteriaceae</taxon>
        <taxon>Escherichia</taxon>
    </lineage>
</organism>
<proteinExistence type="predicted"/>
<gene>
    <name evidence="1" type="ORF">NVV43_27655</name>
</gene>
<evidence type="ECO:0000313" key="2">
    <source>
        <dbReference type="Proteomes" id="UP001206878"/>
    </source>
</evidence>
<accession>A0AAW5N1N9</accession>
<protein>
    <submittedName>
        <fullName evidence="1">Uncharacterized protein</fullName>
    </submittedName>
</protein>
<reference evidence="1" key="1">
    <citation type="submission" date="2022-07" db="EMBL/GenBank/DDBJ databases">
        <title>Diversity of ethanolamine utilization by human commensal Escherichia coli.</title>
        <authorList>
            <person name="Jubelin G."/>
        </authorList>
    </citation>
    <scope>NUCLEOTIDE SEQUENCE</scope>
    <source>
        <strain evidence="1">S1</strain>
    </source>
</reference>